<organism evidence="4 5">
    <name type="scientific">Cryptosporangium japonicum</name>
    <dbReference type="NCBI Taxonomy" id="80872"/>
    <lineage>
        <taxon>Bacteria</taxon>
        <taxon>Bacillati</taxon>
        <taxon>Actinomycetota</taxon>
        <taxon>Actinomycetes</taxon>
        <taxon>Cryptosporangiales</taxon>
        <taxon>Cryptosporangiaceae</taxon>
        <taxon>Cryptosporangium</taxon>
    </lineage>
</organism>
<dbReference type="RefSeq" id="WP_344649055.1">
    <property type="nucleotide sequence ID" value="NZ_BAAAGX010000010.1"/>
</dbReference>
<name>A0ABN0U5T2_9ACTN</name>
<dbReference type="PROSITE" id="PS51340">
    <property type="entry name" value="MOSC"/>
    <property type="match status" value="1"/>
</dbReference>
<feature type="domain" description="2Fe-2S ferredoxin-type" evidence="1">
    <location>
        <begin position="454"/>
        <end position="531"/>
    </location>
</feature>
<evidence type="ECO:0000313" key="4">
    <source>
        <dbReference type="EMBL" id="GAA0239663.1"/>
    </source>
</evidence>
<dbReference type="SUPFAM" id="SSF52343">
    <property type="entry name" value="Ferredoxin reductase-like, C-terminal NADP-linked domain"/>
    <property type="match status" value="1"/>
</dbReference>
<proteinExistence type="predicted"/>
<feature type="domain" description="MOSC" evidence="2">
    <location>
        <begin position="28"/>
        <end position="154"/>
    </location>
</feature>
<dbReference type="CDD" id="cd00207">
    <property type="entry name" value="fer2"/>
    <property type="match status" value="1"/>
</dbReference>
<dbReference type="SUPFAM" id="SSF54292">
    <property type="entry name" value="2Fe-2S ferredoxin-like"/>
    <property type="match status" value="1"/>
</dbReference>
<dbReference type="InterPro" id="IPR011037">
    <property type="entry name" value="Pyrv_Knase-like_insert_dom_sf"/>
</dbReference>
<evidence type="ECO:0000313" key="5">
    <source>
        <dbReference type="Proteomes" id="UP001500967"/>
    </source>
</evidence>
<dbReference type="PANTHER" id="PTHR30212">
    <property type="entry name" value="PROTEIN YIIM"/>
    <property type="match status" value="1"/>
</dbReference>
<feature type="domain" description="FAD-binding FR-type" evidence="3">
    <location>
        <begin position="218"/>
        <end position="310"/>
    </location>
</feature>
<accession>A0ABN0U5T2</accession>
<evidence type="ECO:0000259" key="3">
    <source>
        <dbReference type="PROSITE" id="PS51384"/>
    </source>
</evidence>
<dbReference type="Gene3D" id="2.40.33.20">
    <property type="entry name" value="PK beta-barrel domain-like"/>
    <property type="match status" value="1"/>
</dbReference>
<dbReference type="Gene3D" id="2.40.30.10">
    <property type="entry name" value="Translation factors"/>
    <property type="match status" value="1"/>
</dbReference>
<dbReference type="EMBL" id="BAAAGX010000010">
    <property type="protein sequence ID" value="GAA0239663.1"/>
    <property type="molecule type" value="Genomic_DNA"/>
</dbReference>
<dbReference type="Gene3D" id="3.40.50.80">
    <property type="entry name" value="Nucleotide-binding domain of ferredoxin-NADP reductase (FNR) module"/>
    <property type="match status" value="1"/>
</dbReference>
<dbReference type="InterPro" id="IPR012675">
    <property type="entry name" value="Beta-grasp_dom_sf"/>
</dbReference>
<dbReference type="InterPro" id="IPR052353">
    <property type="entry name" value="Benzoxazolinone_Detox_Enz"/>
</dbReference>
<dbReference type="PROSITE" id="PS51085">
    <property type="entry name" value="2FE2S_FER_2"/>
    <property type="match status" value="1"/>
</dbReference>
<gene>
    <name evidence="4" type="ORF">GCM10009539_26180</name>
</gene>
<dbReference type="Pfam" id="PF03473">
    <property type="entry name" value="MOSC"/>
    <property type="match status" value="1"/>
</dbReference>
<dbReference type="PROSITE" id="PS51384">
    <property type="entry name" value="FAD_FR"/>
    <property type="match status" value="1"/>
</dbReference>
<dbReference type="Gene3D" id="3.10.20.30">
    <property type="match status" value="1"/>
</dbReference>
<dbReference type="InterPro" id="IPR039261">
    <property type="entry name" value="FNR_nucleotide-bd"/>
</dbReference>
<sequence length="531" mass="57717">MKILGFCAGAVRTQRIDGEDVRTAYVKSPVPPPWVVTATGAQGDQVAVHTNHLYAIDRLSYDHWGYPDAEDGLFAENLTLDELDQSALRVGDRFRLGTAVVVVTGPRIPCWKLTWRLGRPKTFQREFRLSGRSGVYLDVVTPGVVEPGDPLVPVSGDPGAPTVAELARLCDSGPSITPADRDVIDRALARPDLSDGVRGTLTLKLANHERDSATDGWRGWRRFSVDEVVPESPDVNSYVLRPVDAGPLAGFRAGQHVVVRIGDVVRTWSLSRYGTDHYRITVKHRGAGSAALASASTVELRSPAGRFHLDRGSFRPVVLVASGIGITPMIAMIQAHLDRNGFVPPLWLLYRTRAERTAFGAYLDALFARHEHLHLRYFSAPLTAERVVDVMRDNYLPGAGDVPWFESDVYVCGSLAFTTEVRAGLIALGANPDLVFAEDFVAAAAAPAGPSRRTDAVVRFGDRETVWSASAEQTLLELAEAAGLDRPYDCRAGTCRTCEARVLDGAVEGPVVGDRALLCTSYPLTDRVVVE</sequence>
<dbReference type="Pfam" id="PF00175">
    <property type="entry name" value="NAD_binding_1"/>
    <property type="match status" value="1"/>
</dbReference>
<keyword evidence="5" id="KW-1185">Reference proteome</keyword>
<dbReference type="InterPro" id="IPR017938">
    <property type="entry name" value="Riboflavin_synthase-like_b-brl"/>
</dbReference>
<evidence type="ECO:0000259" key="1">
    <source>
        <dbReference type="PROSITE" id="PS51085"/>
    </source>
</evidence>
<dbReference type="InterPro" id="IPR001041">
    <property type="entry name" value="2Fe-2S_ferredoxin-type"/>
</dbReference>
<dbReference type="InterPro" id="IPR005302">
    <property type="entry name" value="MoCF_Sase_C"/>
</dbReference>
<dbReference type="InterPro" id="IPR017927">
    <property type="entry name" value="FAD-bd_FR_type"/>
</dbReference>
<dbReference type="SUPFAM" id="SSF63380">
    <property type="entry name" value="Riboflavin synthase domain-like"/>
    <property type="match status" value="1"/>
</dbReference>
<evidence type="ECO:0000259" key="2">
    <source>
        <dbReference type="PROSITE" id="PS51340"/>
    </source>
</evidence>
<reference evidence="4 5" key="1">
    <citation type="journal article" date="2019" name="Int. J. Syst. Evol. Microbiol.">
        <title>The Global Catalogue of Microorganisms (GCM) 10K type strain sequencing project: providing services to taxonomists for standard genome sequencing and annotation.</title>
        <authorList>
            <consortium name="The Broad Institute Genomics Platform"/>
            <consortium name="The Broad Institute Genome Sequencing Center for Infectious Disease"/>
            <person name="Wu L."/>
            <person name="Ma J."/>
        </authorList>
    </citation>
    <scope>NUCLEOTIDE SEQUENCE [LARGE SCALE GENOMIC DNA]</scope>
    <source>
        <strain evidence="4 5">JCM 10425</strain>
    </source>
</reference>
<dbReference type="Pfam" id="PF00111">
    <property type="entry name" value="Fer2"/>
    <property type="match status" value="1"/>
</dbReference>
<protein>
    <submittedName>
        <fullName evidence="4">MOSC and FAD-binding oxidoreductase domain-containing protein</fullName>
    </submittedName>
</protein>
<dbReference type="Proteomes" id="UP001500967">
    <property type="component" value="Unassembled WGS sequence"/>
</dbReference>
<dbReference type="SUPFAM" id="SSF50800">
    <property type="entry name" value="PK beta-barrel domain-like"/>
    <property type="match status" value="1"/>
</dbReference>
<dbReference type="PANTHER" id="PTHR30212:SF2">
    <property type="entry name" value="PROTEIN YIIM"/>
    <property type="match status" value="1"/>
</dbReference>
<comment type="caution">
    <text evidence="4">The sequence shown here is derived from an EMBL/GenBank/DDBJ whole genome shotgun (WGS) entry which is preliminary data.</text>
</comment>
<dbReference type="InterPro" id="IPR001433">
    <property type="entry name" value="OxRdtase_FAD/NAD-bd"/>
</dbReference>
<dbReference type="InterPro" id="IPR036010">
    <property type="entry name" value="2Fe-2S_ferredoxin-like_sf"/>
</dbReference>